<feature type="compositionally biased region" description="Basic residues" evidence="3">
    <location>
        <begin position="52"/>
        <end position="62"/>
    </location>
</feature>
<name>A0A841FYD0_9ACTN</name>
<feature type="active site" description="Proton donor/acceptor" evidence="2">
    <location>
        <position position="189"/>
    </location>
</feature>
<dbReference type="GO" id="GO:0016787">
    <property type="term" value="F:hydrolase activity"/>
    <property type="evidence" value="ECO:0007669"/>
    <property type="project" value="UniProtKB-KW"/>
</dbReference>
<dbReference type="NCBIfam" id="NF033747">
    <property type="entry name" value="class_E_sortase"/>
    <property type="match status" value="1"/>
</dbReference>
<dbReference type="CDD" id="cd05830">
    <property type="entry name" value="Sortase_E"/>
    <property type="match status" value="1"/>
</dbReference>
<comment type="caution">
    <text evidence="5">The sequence shown here is derived from an EMBL/GenBank/DDBJ whole genome shotgun (WGS) entry which is preliminary data.</text>
</comment>
<dbReference type="InterPro" id="IPR042003">
    <property type="entry name" value="Sortase_E"/>
</dbReference>
<keyword evidence="4" id="KW-0472">Membrane</keyword>
<dbReference type="InterPro" id="IPR023365">
    <property type="entry name" value="Sortase_dom-sf"/>
</dbReference>
<keyword evidence="4" id="KW-0812">Transmembrane</keyword>
<dbReference type="InterPro" id="IPR053465">
    <property type="entry name" value="Sortase_Class_E"/>
</dbReference>
<proteinExistence type="predicted"/>
<dbReference type="AlphaFoldDB" id="A0A841FYD0"/>
<evidence type="ECO:0000256" key="1">
    <source>
        <dbReference type="ARBA" id="ARBA00022801"/>
    </source>
</evidence>
<dbReference type="InterPro" id="IPR005754">
    <property type="entry name" value="Sortase"/>
</dbReference>
<dbReference type="EC" id="3.4.22.70" evidence="5"/>
<dbReference type="EMBL" id="JACHGT010000016">
    <property type="protein sequence ID" value="MBB6038357.1"/>
    <property type="molecule type" value="Genomic_DNA"/>
</dbReference>
<organism evidence="5 6">
    <name type="scientific">Phytomonospora endophytica</name>
    <dbReference type="NCBI Taxonomy" id="714109"/>
    <lineage>
        <taxon>Bacteria</taxon>
        <taxon>Bacillati</taxon>
        <taxon>Actinomycetota</taxon>
        <taxon>Actinomycetes</taxon>
        <taxon>Micromonosporales</taxon>
        <taxon>Micromonosporaceae</taxon>
        <taxon>Phytomonospora</taxon>
    </lineage>
</organism>
<dbReference type="Pfam" id="PF04203">
    <property type="entry name" value="Sortase"/>
    <property type="match status" value="1"/>
</dbReference>
<gene>
    <name evidence="5" type="ORF">HNR73_006240</name>
</gene>
<dbReference type="Proteomes" id="UP000548476">
    <property type="component" value="Unassembled WGS sequence"/>
</dbReference>
<keyword evidence="4" id="KW-1133">Transmembrane helix</keyword>
<evidence type="ECO:0000313" key="6">
    <source>
        <dbReference type="Proteomes" id="UP000548476"/>
    </source>
</evidence>
<feature type="active site" description="Acyl-thioester intermediate" evidence="2">
    <location>
        <position position="258"/>
    </location>
</feature>
<accession>A0A841FYD0</accession>
<feature type="region of interest" description="Disordered" evidence="3">
    <location>
        <begin position="1"/>
        <end position="73"/>
    </location>
</feature>
<dbReference type="SUPFAM" id="SSF63817">
    <property type="entry name" value="Sortase"/>
    <property type="match status" value="1"/>
</dbReference>
<dbReference type="Gene3D" id="2.40.260.10">
    <property type="entry name" value="Sortase"/>
    <property type="match status" value="1"/>
</dbReference>
<evidence type="ECO:0000313" key="5">
    <source>
        <dbReference type="EMBL" id="MBB6038357.1"/>
    </source>
</evidence>
<dbReference type="RefSeq" id="WP_184791155.1">
    <property type="nucleotide sequence ID" value="NZ_BONT01000008.1"/>
</dbReference>
<sequence>MTTYGQGADRGRARVAKPARRGAADLIPVGDETALLPQISDEEPPPPDPPGKKKRRAVRRHRDAGAGPGGGRKTFGDWVRTIVRGFGELFITLGVVILLFAAYEIWGKTAEINAHQDDLSTQLEQTWEHNPEAEPLPGDAMARLYIPKIKDKPWTIVEGTNWDDIKDAPGHYSKTQDPGEKGNFAVAGHNVPAIFRSLYDLEEGDKMVVETGESFYVYEVTKTDIVDPYAVEVIAPVPGKIDSKKKDAKAAMMTLTTCYPWYDNTSRWIVYGKLVDTLPRSEGIPPVATEK</sequence>
<evidence type="ECO:0000256" key="4">
    <source>
        <dbReference type="SAM" id="Phobius"/>
    </source>
</evidence>
<keyword evidence="6" id="KW-1185">Reference proteome</keyword>
<reference evidence="5 6" key="1">
    <citation type="submission" date="2020-08" db="EMBL/GenBank/DDBJ databases">
        <title>Genomic Encyclopedia of Type Strains, Phase IV (KMG-IV): sequencing the most valuable type-strain genomes for metagenomic binning, comparative biology and taxonomic classification.</title>
        <authorList>
            <person name="Goeker M."/>
        </authorList>
    </citation>
    <scope>NUCLEOTIDE SEQUENCE [LARGE SCALE GENOMIC DNA]</scope>
    <source>
        <strain evidence="5 6">YIM 65646</strain>
    </source>
</reference>
<feature type="transmembrane region" description="Helical" evidence="4">
    <location>
        <begin position="82"/>
        <end position="103"/>
    </location>
</feature>
<dbReference type="NCBIfam" id="TIGR01076">
    <property type="entry name" value="sortase_fam"/>
    <property type="match status" value="1"/>
</dbReference>
<protein>
    <submittedName>
        <fullName evidence="5">Sortase A</fullName>
        <ecNumber evidence="5">3.4.22.70</ecNumber>
    </submittedName>
</protein>
<keyword evidence="1 5" id="KW-0378">Hydrolase</keyword>
<evidence type="ECO:0000256" key="3">
    <source>
        <dbReference type="SAM" id="MobiDB-lite"/>
    </source>
</evidence>
<evidence type="ECO:0000256" key="2">
    <source>
        <dbReference type="PIRSR" id="PIRSR605754-1"/>
    </source>
</evidence>